<dbReference type="Proteomes" id="UP000540698">
    <property type="component" value="Unassembled WGS sequence"/>
</dbReference>
<dbReference type="RefSeq" id="WP_062976018.1">
    <property type="nucleotide sequence ID" value="NZ_JAAXOS010000022.1"/>
</dbReference>
<dbReference type="InterPro" id="IPR000415">
    <property type="entry name" value="Nitroreductase-like"/>
</dbReference>
<dbReference type="PANTHER" id="PTHR23026">
    <property type="entry name" value="NADPH NITROREDUCTASE"/>
    <property type="match status" value="1"/>
</dbReference>
<evidence type="ECO:0008006" key="3">
    <source>
        <dbReference type="Google" id="ProtNLM"/>
    </source>
</evidence>
<organism evidence="1 2">
    <name type="scientific">Nocardia gamkensis</name>
    <dbReference type="NCBI Taxonomy" id="352869"/>
    <lineage>
        <taxon>Bacteria</taxon>
        <taxon>Bacillati</taxon>
        <taxon>Actinomycetota</taxon>
        <taxon>Actinomycetes</taxon>
        <taxon>Mycobacteriales</taxon>
        <taxon>Nocardiaceae</taxon>
        <taxon>Nocardia</taxon>
    </lineage>
</organism>
<protein>
    <recommendedName>
        <fullName evidence="3">NAD(P)H nitroreductase</fullName>
    </recommendedName>
</protein>
<dbReference type="PANTHER" id="PTHR23026:SF123">
    <property type="entry name" value="NAD(P)H NITROREDUCTASE RV3131-RELATED"/>
    <property type="match status" value="1"/>
</dbReference>
<dbReference type="EMBL" id="JAAXOS010000022">
    <property type="protein sequence ID" value="NKY30863.1"/>
    <property type="molecule type" value="Genomic_DNA"/>
</dbReference>
<dbReference type="AlphaFoldDB" id="A0A7X6R6S2"/>
<reference evidence="1 2" key="1">
    <citation type="submission" date="2020-04" db="EMBL/GenBank/DDBJ databases">
        <title>MicrobeNet Type strains.</title>
        <authorList>
            <person name="Nicholson A.C."/>
        </authorList>
    </citation>
    <scope>NUCLEOTIDE SEQUENCE [LARGE SCALE GENOMIC DNA]</scope>
    <source>
        <strain evidence="1 2">DSM 44956</strain>
    </source>
</reference>
<evidence type="ECO:0000313" key="1">
    <source>
        <dbReference type="EMBL" id="NKY30863.1"/>
    </source>
</evidence>
<dbReference type="InterPro" id="IPR050627">
    <property type="entry name" value="Nitroreductase/BluB"/>
</dbReference>
<gene>
    <name evidence="1" type="ORF">HGB38_32345</name>
</gene>
<dbReference type="Gene3D" id="3.40.109.10">
    <property type="entry name" value="NADH Oxidase"/>
    <property type="match status" value="1"/>
</dbReference>
<dbReference type="SUPFAM" id="SSF55469">
    <property type="entry name" value="FMN-dependent nitroreductase-like"/>
    <property type="match status" value="1"/>
</dbReference>
<comment type="caution">
    <text evidence="1">The sequence shown here is derived from an EMBL/GenBank/DDBJ whole genome shotgun (WGS) entry which is preliminary data.</text>
</comment>
<sequence length="340" mass="37455">MTANDEAPGLPVPDHRVMLAALRLATRAPSVHNTQPWRWIFDGTRLHLYTDADRLLPSTDPHGRQLVISCGAVLHHARTTFADRGWHTDTTRVPDRQRPDHLAVIEFQPWADPPEGIHSRALAIDRRRTDRLPMTEPDGFADVLPRLRMLATPHEVELSVLDDSVRPRLAAASEQVGALRRHDLLYQTELEWWTGHSENPEGVPAAALVSGAEFARVGVGRAFPPAPHSMRRARQEDRARLVVLGTEGDSVTQWLRTGEALSAVLLECTAAGLGTCALTHITELPTTRGLLGGLVPRPATPQVLIRVGTAPDDTDLIPPTPRRPVTDIFTVTGSRWTPET</sequence>
<dbReference type="NCBIfam" id="NF047509">
    <property type="entry name" value="Rv3131_FMN_oxido"/>
    <property type="match status" value="1"/>
</dbReference>
<proteinExistence type="predicted"/>
<keyword evidence="2" id="KW-1185">Reference proteome</keyword>
<accession>A0A7X6R6S2</accession>
<evidence type="ECO:0000313" key="2">
    <source>
        <dbReference type="Proteomes" id="UP000540698"/>
    </source>
</evidence>
<name>A0A7X6R6S2_9NOCA</name>
<dbReference type="GO" id="GO:0016491">
    <property type="term" value="F:oxidoreductase activity"/>
    <property type="evidence" value="ECO:0007669"/>
    <property type="project" value="InterPro"/>
</dbReference>